<sequence>MHFSNFSNLLSVIFMLLLVIAGATGRFTCARSHYGYCTFEDRLTIPINYAFGPAFAPQSNSNDLVLTCEHSKLPVGTPKGTCCDRSVGDVFFRSDDDPLIVYYDDYNKHGCHEASNTK</sequence>
<organism evidence="2 3">
    <name type="scientific">Puccinia graminis f. sp. tritici (strain CRL 75-36-700-3 / race SCCL)</name>
    <name type="common">Black stem rust fungus</name>
    <dbReference type="NCBI Taxonomy" id="418459"/>
    <lineage>
        <taxon>Eukaryota</taxon>
        <taxon>Fungi</taxon>
        <taxon>Dikarya</taxon>
        <taxon>Basidiomycota</taxon>
        <taxon>Pucciniomycotina</taxon>
        <taxon>Pucciniomycetes</taxon>
        <taxon>Pucciniales</taxon>
        <taxon>Pucciniaceae</taxon>
        <taxon>Puccinia</taxon>
    </lineage>
</organism>
<protein>
    <submittedName>
        <fullName evidence="2">Uncharacterized protein</fullName>
    </submittedName>
</protein>
<dbReference type="GeneID" id="10536333"/>
<dbReference type="EMBL" id="DS178270">
    <property type="protein sequence ID" value="EFP78568.1"/>
    <property type="molecule type" value="Genomic_DNA"/>
</dbReference>
<dbReference type="AlphaFoldDB" id="E3K2J9"/>
<reference evidence="3" key="2">
    <citation type="journal article" date="2011" name="Proc. Natl. Acad. Sci. U.S.A.">
        <title>Obligate biotrophy features unraveled by the genomic analysis of rust fungi.</title>
        <authorList>
            <person name="Duplessis S."/>
            <person name="Cuomo C.A."/>
            <person name="Lin Y.-C."/>
            <person name="Aerts A."/>
            <person name="Tisserant E."/>
            <person name="Veneault-Fourrey C."/>
            <person name="Joly D.L."/>
            <person name="Hacquard S."/>
            <person name="Amselem J."/>
            <person name="Cantarel B.L."/>
            <person name="Chiu R."/>
            <person name="Coutinho P.M."/>
            <person name="Feau N."/>
            <person name="Field M."/>
            <person name="Frey P."/>
            <person name="Gelhaye E."/>
            <person name="Goldberg J."/>
            <person name="Grabherr M.G."/>
            <person name="Kodira C.D."/>
            <person name="Kohler A."/>
            <person name="Kuees U."/>
            <person name="Lindquist E.A."/>
            <person name="Lucas S.M."/>
            <person name="Mago R."/>
            <person name="Mauceli E."/>
            <person name="Morin E."/>
            <person name="Murat C."/>
            <person name="Pangilinan J.L."/>
            <person name="Park R."/>
            <person name="Pearson M."/>
            <person name="Quesneville H."/>
            <person name="Rouhier N."/>
            <person name="Sakthikumar S."/>
            <person name="Salamov A.A."/>
            <person name="Schmutz J."/>
            <person name="Selles B."/>
            <person name="Shapiro H."/>
            <person name="Tanguay P."/>
            <person name="Tuskan G.A."/>
            <person name="Henrissat B."/>
            <person name="Van de Peer Y."/>
            <person name="Rouze P."/>
            <person name="Ellis J.G."/>
            <person name="Dodds P.N."/>
            <person name="Schein J.E."/>
            <person name="Zhong S."/>
            <person name="Hamelin R.C."/>
            <person name="Grigoriev I.V."/>
            <person name="Szabo L.J."/>
            <person name="Martin F."/>
        </authorList>
    </citation>
    <scope>NUCLEOTIDE SEQUENCE [LARGE SCALE GENOMIC DNA]</scope>
    <source>
        <strain evidence="3">CRL 75-36-700-3 / race SCCL</strain>
    </source>
</reference>
<proteinExistence type="predicted"/>
<keyword evidence="1" id="KW-0732">Signal</keyword>
<dbReference type="KEGG" id="pgr:PGTG_04524"/>
<accession>E3K2J9</accession>
<evidence type="ECO:0000256" key="1">
    <source>
        <dbReference type="SAM" id="SignalP"/>
    </source>
</evidence>
<name>E3K2J9_PUCGT</name>
<reference key="1">
    <citation type="submission" date="2007-01" db="EMBL/GenBank/DDBJ databases">
        <title>The Genome Sequence of Puccinia graminis f. sp. tritici Strain CRL 75-36-700-3.</title>
        <authorList>
            <consortium name="The Broad Institute Genome Sequencing Platform"/>
            <person name="Birren B."/>
            <person name="Lander E."/>
            <person name="Galagan J."/>
            <person name="Nusbaum C."/>
            <person name="Devon K."/>
            <person name="Cuomo C."/>
            <person name="Jaffe D."/>
            <person name="Butler J."/>
            <person name="Alvarez P."/>
            <person name="Gnerre S."/>
            <person name="Grabherr M."/>
            <person name="Mauceli E."/>
            <person name="Brockman W."/>
            <person name="Young S."/>
            <person name="LaButti K."/>
            <person name="Sykes S."/>
            <person name="DeCaprio D."/>
            <person name="Crawford M."/>
            <person name="Koehrsen M."/>
            <person name="Engels R."/>
            <person name="Montgomery P."/>
            <person name="Pearson M."/>
            <person name="Howarth C."/>
            <person name="Larson L."/>
            <person name="White J."/>
            <person name="Zeng Q."/>
            <person name="Kodira C."/>
            <person name="Yandava C."/>
            <person name="Alvarado L."/>
            <person name="O'Leary S."/>
            <person name="Szabo L."/>
            <person name="Dean R."/>
            <person name="Schein J."/>
        </authorList>
    </citation>
    <scope>NUCLEOTIDE SEQUENCE</scope>
    <source>
        <strain>CRL 75-36-700-3</strain>
    </source>
</reference>
<dbReference type="RefSeq" id="XP_003322987.1">
    <property type="nucleotide sequence ID" value="XM_003322939.2"/>
</dbReference>
<evidence type="ECO:0000313" key="2">
    <source>
        <dbReference type="EMBL" id="EFP78568.1"/>
    </source>
</evidence>
<gene>
    <name evidence="2" type="ORF">PGTG_04524</name>
</gene>
<feature type="signal peptide" evidence="1">
    <location>
        <begin position="1"/>
        <end position="25"/>
    </location>
</feature>
<dbReference type="Proteomes" id="UP000008783">
    <property type="component" value="Unassembled WGS sequence"/>
</dbReference>
<dbReference type="VEuPathDB" id="FungiDB:PGTG_04524"/>
<dbReference type="HOGENOM" id="CLU_169161_0_0_1"/>
<keyword evidence="3" id="KW-1185">Reference proteome</keyword>
<evidence type="ECO:0000313" key="3">
    <source>
        <dbReference type="Proteomes" id="UP000008783"/>
    </source>
</evidence>
<dbReference type="InParanoid" id="E3K2J9"/>
<feature type="chain" id="PRO_5003173187" evidence="1">
    <location>
        <begin position="26"/>
        <end position="118"/>
    </location>
</feature>